<evidence type="ECO:0000313" key="1">
    <source>
        <dbReference type="EMBL" id="KRY90235.1"/>
    </source>
</evidence>
<dbReference type="AlphaFoldDB" id="A0A0V1FW46"/>
<dbReference type="Proteomes" id="UP000054995">
    <property type="component" value="Unassembled WGS sequence"/>
</dbReference>
<proteinExistence type="predicted"/>
<keyword evidence="2" id="KW-1185">Reference proteome</keyword>
<gene>
    <name evidence="1" type="ORF">T4D_6920</name>
</gene>
<organism evidence="1 2">
    <name type="scientific">Trichinella pseudospiralis</name>
    <name type="common">Parasitic roundworm</name>
    <dbReference type="NCBI Taxonomy" id="6337"/>
    <lineage>
        <taxon>Eukaryota</taxon>
        <taxon>Metazoa</taxon>
        <taxon>Ecdysozoa</taxon>
        <taxon>Nematoda</taxon>
        <taxon>Enoplea</taxon>
        <taxon>Dorylaimia</taxon>
        <taxon>Trichinellida</taxon>
        <taxon>Trichinellidae</taxon>
        <taxon>Trichinella</taxon>
    </lineage>
</organism>
<accession>A0A0V1FW46</accession>
<sequence length="64" mass="7791">MERISYSTRMIRVSEHSECQSNRDKHKQQLRHNCSKFVRSPTFNVPLRYRITECKSVYEFTYST</sequence>
<name>A0A0V1FW46_TRIPS</name>
<reference evidence="1 2" key="1">
    <citation type="submission" date="2015-01" db="EMBL/GenBank/DDBJ databases">
        <title>Evolution of Trichinella species and genotypes.</title>
        <authorList>
            <person name="Korhonen P.K."/>
            <person name="Edoardo P."/>
            <person name="Giuseppe L.R."/>
            <person name="Gasser R.B."/>
        </authorList>
    </citation>
    <scope>NUCLEOTIDE SEQUENCE [LARGE SCALE GENOMIC DNA]</scope>
    <source>
        <strain evidence="1">ISS470</strain>
    </source>
</reference>
<evidence type="ECO:0000313" key="2">
    <source>
        <dbReference type="Proteomes" id="UP000054995"/>
    </source>
</evidence>
<comment type="caution">
    <text evidence="1">The sequence shown here is derived from an EMBL/GenBank/DDBJ whole genome shotgun (WGS) entry which is preliminary data.</text>
</comment>
<dbReference type="EMBL" id="JYDT01000023">
    <property type="protein sequence ID" value="KRY90235.1"/>
    <property type="molecule type" value="Genomic_DNA"/>
</dbReference>
<protein>
    <submittedName>
        <fullName evidence="1">Uncharacterized protein</fullName>
    </submittedName>
</protein>